<sequence>MNKPHRKLINASLGSSSVRCWLGAVKLTDLKVCYEPDVDITSKSILDDSRLGKPVSWTAMLNCLFPRVVCNFY</sequence>
<protein>
    <submittedName>
        <fullName evidence="1">Uncharacterized protein</fullName>
    </submittedName>
</protein>
<evidence type="ECO:0000313" key="2">
    <source>
        <dbReference type="Proteomes" id="UP001320460"/>
    </source>
</evidence>
<evidence type="ECO:0000313" key="1">
    <source>
        <dbReference type="EMBL" id="BDD50871.1"/>
    </source>
</evidence>
<accession>A0ABN6LNX1</accession>
<gene>
    <name evidence="1" type="ORF">PDTA9734_23580</name>
</gene>
<dbReference type="EMBL" id="AP025334">
    <property type="protein sequence ID" value="BDD50871.1"/>
    <property type="molecule type" value="Genomic_DNA"/>
</dbReference>
<organism evidence="1 2">
    <name type="scientific">Phytobacter diazotrophicus</name>
    <dbReference type="NCBI Taxonomy" id="395631"/>
    <lineage>
        <taxon>Bacteria</taxon>
        <taxon>Pseudomonadati</taxon>
        <taxon>Pseudomonadota</taxon>
        <taxon>Gammaproteobacteria</taxon>
        <taxon>Enterobacterales</taxon>
        <taxon>Enterobacteriaceae</taxon>
        <taxon>Phytobacter</taxon>
    </lineage>
</organism>
<name>A0ABN6LNX1_9ENTR</name>
<proteinExistence type="predicted"/>
<keyword evidence="2" id="KW-1185">Reference proteome</keyword>
<dbReference type="Proteomes" id="UP001320460">
    <property type="component" value="Chromosome"/>
</dbReference>
<reference evidence="1 2" key="1">
    <citation type="submission" date="2021-12" db="EMBL/GenBank/DDBJ databases">
        <title>Complete genome sequence of Phytobacter diazotrophicus TA9734.</title>
        <authorList>
            <person name="Kubota H."/>
            <person name="Nakayama Y."/>
            <person name="Ariyoshi T."/>
        </authorList>
    </citation>
    <scope>NUCLEOTIDE SEQUENCE [LARGE SCALE GENOMIC DNA]</scope>
    <source>
        <strain evidence="1 2">TA9734</strain>
    </source>
</reference>